<dbReference type="Pfam" id="PF16787">
    <property type="entry name" value="NDC10_II"/>
    <property type="match status" value="1"/>
</dbReference>
<name>A0A9P6YEL4_RHIOR</name>
<evidence type="ECO:0000313" key="4">
    <source>
        <dbReference type="Proteomes" id="UP000717996"/>
    </source>
</evidence>
<feature type="domain" description="Transcription activator GCR1-like" evidence="1">
    <location>
        <begin position="401"/>
        <end position="430"/>
    </location>
</feature>
<dbReference type="GO" id="GO:0003677">
    <property type="term" value="F:DNA binding"/>
    <property type="evidence" value="ECO:0007669"/>
    <property type="project" value="InterPro"/>
</dbReference>
<dbReference type="InterPro" id="IPR031872">
    <property type="entry name" value="NDC10_II"/>
</dbReference>
<dbReference type="Proteomes" id="UP000717996">
    <property type="component" value="Unassembled WGS sequence"/>
</dbReference>
<evidence type="ECO:0008006" key="5">
    <source>
        <dbReference type="Google" id="ProtNLM"/>
    </source>
</evidence>
<dbReference type="InterPro" id="IPR038279">
    <property type="entry name" value="Ndc10_dom2_sf"/>
</dbReference>
<dbReference type="Gene3D" id="1.10.443.20">
    <property type="entry name" value="Centromere DNA-binding protein complex CBF3 subunit, domain 2"/>
    <property type="match status" value="2"/>
</dbReference>
<gene>
    <name evidence="3" type="ORF">G6F51_005361</name>
</gene>
<dbReference type="AlphaFoldDB" id="A0A9P6YEL4"/>
<organism evidence="3 4">
    <name type="scientific">Rhizopus oryzae</name>
    <name type="common">Mucormycosis agent</name>
    <name type="synonym">Rhizopus arrhizus var. delemar</name>
    <dbReference type="NCBI Taxonomy" id="64495"/>
    <lineage>
        <taxon>Eukaryota</taxon>
        <taxon>Fungi</taxon>
        <taxon>Fungi incertae sedis</taxon>
        <taxon>Mucoromycota</taxon>
        <taxon>Mucoromycotina</taxon>
        <taxon>Mucoromycetes</taxon>
        <taxon>Mucorales</taxon>
        <taxon>Mucorineae</taxon>
        <taxon>Rhizopodaceae</taxon>
        <taxon>Rhizopus</taxon>
    </lineage>
</organism>
<dbReference type="InterPro" id="IPR022210">
    <property type="entry name" value="TF_GCR1-like"/>
</dbReference>
<accession>A0A9P6YEL4</accession>
<evidence type="ECO:0000259" key="2">
    <source>
        <dbReference type="Pfam" id="PF16787"/>
    </source>
</evidence>
<dbReference type="Pfam" id="PF12550">
    <property type="entry name" value="GCR1_C"/>
    <property type="match status" value="1"/>
</dbReference>
<proteinExistence type="predicted"/>
<protein>
    <recommendedName>
        <fullName evidence="5">Ndc10 domain-containing protein</fullName>
    </recommendedName>
</protein>
<evidence type="ECO:0000259" key="1">
    <source>
        <dbReference type="Pfam" id="PF12550"/>
    </source>
</evidence>
<comment type="caution">
    <text evidence="3">The sequence shown here is derived from an EMBL/GenBank/DDBJ whole genome shotgun (WGS) entry which is preliminary data.</text>
</comment>
<sequence>MYVAAITYLYTQQVPSRINSNEHPRVACRKLIKACQRREELTKRANFEDRGVNAVLDGYSTSEEIPRIVNYYINKNNLSNLRNGLAFLLSHFCLLRGESARGAEFPDLQTINLEGEGPSQQACPALILVMKNGKTNKNGRLELLQSDPHDPTKQWSYASHYAAMESALKACNMSSTKRHIWLVVRAHNSGSMNGAYVTGLPREAMRSLAGFGKVKRNFYLPRANLDPCVELQKMVFPLVHEWLDKLDANVIEYNVAARGFLILMKQLRITFLQDSVLIMKDFPAHPVFKHEIFSDPLFITFKSTLEDLLLSDSTLQDITLLRAMPALAKELDTGFNAQDASSRLLLQQNQEFQSKLEDISTGRAPVPVYVQLTFRMETNLQQASTSSMSVTTSAQSVNRWNEGVHTIHDLWREYTVGLGGGLSIEELNKSQKP</sequence>
<evidence type="ECO:0000313" key="3">
    <source>
        <dbReference type="EMBL" id="KAG1545608.1"/>
    </source>
</evidence>
<feature type="domain" description="Ndc10" evidence="2">
    <location>
        <begin position="165"/>
        <end position="298"/>
    </location>
</feature>
<reference evidence="3" key="1">
    <citation type="journal article" date="2020" name="Microb. Genom.">
        <title>Genetic diversity of clinical and environmental Mucorales isolates obtained from an investigation of mucormycosis cases among solid organ transplant recipients.</title>
        <authorList>
            <person name="Nguyen M.H."/>
            <person name="Kaul D."/>
            <person name="Muto C."/>
            <person name="Cheng S.J."/>
            <person name="Richter R.A."/>
            <person name="Bruno V.M."/>
            <person name="Liu G."/>
            <person name="Beyhan S."/>
            <person name="Sundermann A.J."/>
            <person name="Mounaud S."/>
            <person name="Pasculle A.W."/>
            <person name="Nierman W.C."/>
            <person name="Driscoll E."/>
            <person name="Cumbie R."/>
            <person name="Clancy C.J."/>
            <person name="Dupont C.L."/>
        </authorList>
    </citation>
    <scope>NUCLEOTIDE SEQUENCE</scope>
    <source>
        <strain evidence="3">GL16</strain>
    </source>
</reference>
<dbReference type="EMBL" id="JAANIT010000652">
    <property type="protein sequence ID" value="KAG1545608.1"/>
    <property type="molecule type" value="Genomic_DNA"/>
</dbReference>